<name>W8F0L7_9BACT</name>
<gene>
    <name evidence="2" type="ORF">Hsw_1962</name>
</gene>
<keyword evidence="3" id="KW-1185">Reference proteome</keyword>
<evidence type="ECO:0000256" key="1">
    <source>
        <dbReference type="SAM" id="MobiDB-lite"/>
    </source>
</evidence>
<evidence type="ECO:0000313" key="3">
    <source>
        <dbReference type="Proteomes" id="UP000019423"/>
    </source>
</evidence>
<accession>W8F0L7</accession>
<dbReference type="HOGENOM" id="CLU_3290852_0_0_10"/>
<organism evidence="2 3">
    <name type="scientific">Hymenobacter swuensis DY53</name>
    <dbReference type="NCBI Taxonomy" id="1227739"/>
    <lineage>
        <taxon>Bacteria</taxon>
        <taxon>Pseudomonadati</taxon>
        <taxon>Bacteroidota</taxon>
        <taxon>Cytophagia</taxon>
        <taxon>Cytophagales</taxon>
        <taxon>Hymenobacteraceae</taxon>
        <taxon>Hymenobacter</taxon>
    </lineage>
</organism>
<evidence type="ECO:0000313" key="2">
    <source>
        <dbReference type="EMBL" id="AHJ97557.1"/>
    </source>
</evidence>
<protein>
    <submittedName>
        <fullName evidence="2">Uncharacterized protein</fullName>
    </submittedName>
</protein>
<feature type="compositionally biased region" description="Basic and acidic residues" evidence="1">
    <location>
        <begin position="14"/>
        <end position="40"/>
    </location>
</feature>
<dbReference type="AlphaFoldDB" id="W8F0L7"/>
<proteinExistence type="predicted"/>
<dbReference type="Proteomes" id="UP000019423">
    <property type="component" value="Chromosome"/>
</dbReference>
<sequence length="40" mass="4373">MGGKVPDSVGNTKAKVEHSPDATVNRPERGEVQEKRRPQS</sequence>
<reference evidence="2 3" key="1">
    <citation type="submission" date="2014-01" db="EMBL/GenBank/DDBJ databases">
        <title>Complete genome sequence of ionizing-radiation resistance bacterium Hymenobacter swuensis DY53.</title>
        <authorList>
            <person name="Jung J.-H."/>
            <person name="Jeong S.-W."/>
            <person name="Joe M.-H."/>
            <person name="Cho y.-j."/>
            <person name="Kim M.-K."/>
            <person name="Lim S.-Y."/>
        </authorList>
    </citation>
    <scope>NUCLEOTIDE SEQUENCE [LARGE SCALE GENOMIC DNA]</scope>
    <source>
        <strain evidence="2 3">DY53</strain>
    </source>
</reference>
<dbReference type="EMBL" id="CP007145">
    <property type="protein sequence ID" value="AHJ97557.1"/>
    <property type="molecule type" value="Genomic_DNA"/>
</dbReference>
<feature type="region of interest" description="Disordered" evidence="1">
    <location>
        <begin position="1"/>
        <end position="40"/>
    </location>
</feature>
<dbReference type="KEGG" id="hsw:Hsw_1962"/>